<dbReference type="RefSeq" id="WP_317084944.1">
    <property type="nucleotide sequence ID" value="NZ_JASVDY010000006.1"/>
</dbReference>
<keyword evidence="1" id="KW-0175">Coiled coil</keyword>
<protein>
    <recommendedName>
        <fullName evidence="4">Lipoprotein</fullName>
    </recommendedName>
</protein>
<evidence type="ECO:0008006" key="4">
    <source>
        <dbReference type="Google" id="ProtNLM"/>
    </source>
</evidence>
<comment type="caution">
    <text evidence="2">The sequence shown here is derived from an EMBL/GenBank/DDBJ whole genome shotgun (WGS) entry which is preliminary data.</text>
</comment>
<dbReference type="PROSITE" id="PS51257">
    <property type="entry name" value="PROKAR_LIPOPROTEIN"/>
    <property type="match status" value="1"/>
</dbReference>
<keyword evidence="3" id="KW-1185">Reference proteome</keyword>
<evidence type="ECO:0000313" key="2">
    <source>
        <dbReference type="EMBL" id="MDV2470137.1"/>
    </source>
</evidence>
<name>A0ABU3WII3_9GAMM</name>
<gene>
    <name evidence="2" type="ORF">QR674_14240</name>
</gene>
<evidence type="ECO:0000256" key="1">
    <source>
        <dbReference type="SAM" id="Coils"/>
    </source>
</evidence>
<organism evidence="2 3">
    <name type="scientific">Acinetobacter chinensis</name>
    <dbReference type="NCBI Taxonomy" id="2004650"/>
    <lineage>
        <taxon>Bacteria</taxon>
        <taxon>Pseudomonadati</taxon>
        <taxon>Pseudomonadota</taxon>
        <taxon>Gammaproteobacteria</taxon>
        <taxon>Moraxellales</taxon>
        <taxon>Moraxellaceae</taxon>
        <taxon>Acinetobacter</taxon>
    </lineage>
</organism>
<proteinExistence type="predicted"/>
<reference evidence="2 3" key="1">
    <citation type="submission" date="2023-06" db="EMBL/GenBank/DDBJ databases">
        <title>Genomic Analysis of Acinetobacter Strains Recovered from South Australian Aquatic Samples provides Insights into the Circulation of Antibiotic Resistance determinants in the Environment.</title>
        <authorList>
            <person name="Tobin L."/>
            <person name="Jarocki V.M."/>
            <person name="Kenyon J."/>
            <person name="Drigo B."/>
            <person name="Donner E."/>
            <person name="Djordjevic S.P."/>
            <person name="Hamidian M."/>
        </authorList>
    </citation>
    <scope>NUCLEOTIDE SEQUENCE [LARGE SCALE GENOMIC DNA]</scope>
    <source>
        <strain evidence="2 3">SAAc652</strain>
    </source>
</reference>
<dbReference type="Proteomes" id="UP001278188">
    <property type="component" value="Unassembled WGS sequence"/>
</dbReference>
<accession>A0ABU3WII3</accession>
<dbReference type="EMBL" id="JASVDY010000006">
    <property type="protein sequence ID" value="MDV2470137.1"/>
    <property type="molecule type" value="Genomic_DNA"/>
</dbReference>
<sequence>MKKLIQGALLPFAIFTAGVLLIGCEQAREAPVQENTAAEQSVSEQSPVAQKSLPSGNMLYMIRDTADLQMKAGQYMQQLQQTQSDLQTAVQNKDQQLLSTSASELKQQLTGFNTALESLNLKSQEVESIRQQMLHASQQLLSSSFLNGDLDFSKINFAQIQQQIGSVQSEMLKLATMLLPQEKDTEQENTASAEQ</sequence>
<feature type="coiled-coil region" evidence="1">
    <location>
        <begin position="76"/>
        <end position="122"/>
    </location>
</feature>
<evidence type="ECO:0000313" key="3">
    <source>
        <dbReference type="Proteomes" id="UP001278188"/>
    </source>
</evidence>